<dbReference type="GO" id="GO:0015288">
    <property type="term" value="F:porin activity"/>
    <property type="evidence" value="ECO:0007669"/>
    <property type="project" value="UniProtKB-KW"/>
</dbReference>
<dbReference type="GO" id="GO:0046930">
    <property type="term" value="C:pore complex"/>
    <property type="evidence" value="ECO:0007669"/>
    <property type="project" value="UniProtKB-KW"/>
</dbReference>
<dbReference type="PRINTS" id="PR00184">
    <property type="entry name" value="NEISSPPORIN"/>
</dbReference>
<dbReference type="CDD" id="cd00342">
    <property type="entry name" value="gram_neg_porins"/>
    <property type="match status" value="1"/>
</dbReference>
<comment type="caution">
    <text evidence="13">The sequence shown here is derived from an EMBL/GenBank/DDBJ whole genome shotgun (WGS) entry which is preliminary data.</text>
</comment>
<comment type="subcellular location">
    <subcellularLocation>
        <location evidence="1">Cell outer membrane</location>
        <topology evidence="1">Multi-pass membrane protein</topology>
    </subcellularLocation>
</comment>
<dbReference type="InterPro" id="IPR050298">
    <property type="entry name" value="Gram-neg_bact_OMP"/>
</dbReference>
<feature type="chain" id="PRO_5040831377" evidence="11">
    <location>
        <begin position="27"/>
        <end position="436"/>
    </location>
</feature>
<accession>A0A9X8GWE4</accession>
<dbReference type="GO" id="GO:0006811">
    <property type="term" value="P:monoatomic ion transport"/>
    <property type="evidence" value="ECO:0007669"/>
    <property type="project" value="UniProtKB-KW"/>
</dbReference>
<evidence type="ECO:0000256" key="10">
    <source>
        <dbReference type="ARBA" id="ARBA00023237"/>
    </source>
</evidence>
<evidence type="ECO:0000256" key="2">
    <source>
        <dbReference type="ARBA" id="ARBA00011233"/>
    </source>
</evidence>
<keyword evidence="10" id="KW-0998">Cell outer membrane</keyword>
<evidence type="ECO:0000256" key="7">
    <source>
        <dbReference type="ARBA" id="ARBA00023065"/>
    </source>
</evidence>
<dbReference type="InterPro" id="IPR033900">
    <property type="entry name" value="Gram_neg_porin_domain"/>
</dbReference>
<keyword evidence="4" id="KW-1134">Transmembrane beta strand</keyword>
<keyword evidence="8" id="KW-0626">Porin</keyword>
<dbReference type="InterPro" id="IPR002299">
    <property type="entry name" value="Porin_Neis"/>
</dbReference>
<evidence type="ECO:0000256" key="9">
    <source>
        <dbReference type="ARBA" id="ARBA00023136"/>
    </source>
</evidence>
<evidence type="ECO:0000256" key="11">
    <source>
        <dbReference type="SAM" id="SignalP"/>
    </source>
</evidence>
<evidence type="ECO:0000313" key="13">
    <source>
        <dbReference type="EMBL" id="RIX82060.1"/>
    </source>
</evidence>
<evidence type="ECO:0000256" key="8">
    <source>
        <dbReference type="ARBA" id="ARBA00023114"/>
    </source>
</evidence>
<reference evidence="13 14" key="1">
    <citation type="submission" date="2018-09" db="EMBL/GenBank/DDBJ databases">
        <title>Acidovorax cavernicola nov. sp. isolated from Gruta de las Maravillas (Aracena, Spain).</title>
        <authorList>
            <person name="Jurado V."/>
            <person name="Gutierrez-Patricio S."/>
            <person name="Gonzalez-Pimentel J.L."/>
            <person name="Miller A.Z."/>
            <person name="Laiz L."/>
            <person name="Saiz-Jimenez C."/>
        </authorList>
    </citation>
    <scope>NUCLEOTIDE SEQUENCE [LARGE SCALE GENOMIC DNA]</scope>
    <source>
        <strain evidence="13 14">1011MAR4D40.2</strain>
    </source>
</reference>
<dbReference type="RefSeq" id="WP_119553269.1">
    <property type="nucleotide sequence ID" value="NZ_QXMN01000008.1"/>
</dbReference>
<comment type="subunit">
    <text evidence="2">Homotrimer.</text>
</comment>
<dbReference type="Pfam" id="PF13609">
    <property type="entry name" value="Porin_4"/>
    <property type="match status" value="1"/>
</dbReference>
<protein>
    <submittedName>
        <fullName evidence="13">Porin</fullName>
    </submittedName>
</protein>
<gene>
    <name evidence="13" type="ORF">D3H34_09865</name>
</gene>
<dbReference type="InterPro" id="IPR023614">
    <property type="entry name" value="Porin_dom_sf"/>
</dbReference>
<sequence>MHNHWHSLFLLLISLASLLIGPSSWAQSSVTLYGVVDVSVSHYQTRSRLRAGQPSALPVAPFAAPGTISQSATKLASGAHTPSLLGFRGQEDLGGGWAAGFWLESTLTPDDGAQALGAFDRRSTVSLSGSVGELRLGRDYVPTYWNLTVFDPFGTVGVGANLWNPIGTGLTTSHGKSPANLMPFDNYVRASNSVGYFLPGNLGGFYGQVMYSLHESPKQSGVSHSPSKGGRNVGGRFGYQHGPLNLAIAYQEDTKDDLGGFDKDRLKILNAGVSYDFNVVKLFGQLSQIRDERSKMDVAHLGGIPYPFRNESNGKYTGGLIGITAPVGPGLIRASYSRVNYAAPRAVNALNPATWLQDNDARIEKFAVGYVHNLSKRTALYATIARTRFKWNGALNAPMAISPGGGVRFATGIPGTSAAYAPSSSTGYDLGIRHAF</sequence>
<proteinExistence type="predicted"/>
<feature type="signal peptide" evidence="11">
    <location>
        <begin position="1"/>
        <end position="26"/>
    </location>
</feature>
<evidence type="ECO:0000256" key="4">
    <source>
        <dbReference type="ARBA" id="ARBA00022452"/>
    </source>
</evidence>
<dbReference type="PANTHER" id="PTHR34501">
    <property type="entry name" value="PROTEIN YDDL-RELATED"/>
    <property type="match status" value="1"/>
</dbReference>
<dbReference type="PANTHER" id="PTHR34501:SF9">
    <property type="entry name" value="MAJOR OUTER MEMBRANE PROTEIN P.IA"/>
    <property type="match status" value="1"/>
</dbReference>
<keyword evidence="7" id="KW-0406">Ion transport</keyword>
<feature type="domain" description="Porin" evidence="12">
    <location>
        <begin position="23"/>
        <end position="390"/>
    </location>
</feature>
<evidence type="ECO:0000256" key="5">
    <source>
        <dbReference type="ARBA" id="ARBA00022692"/>
    </source>
</evidence>
<dbReference type="AlphaFoldDB" id="A0A9X8GWE4"/>
<evidence type="ECO:0000256" key="6">
    <source>
        <dbReference type="ARBA" id="ARBA00022729"/>
    </source>
</evidence>
<dbReference type="EMBL" id="QXMN01000008">
    <property type="protein sequence ID" value="RIX82060.1"/>
    <property type="molecule type" value="Genomic_DNA"/>
</dbReference>
<dbReference type="OrthoDB" id="6975458at2"/>
<dbReference type="Gene3D" id="2.40.160.10">
    <property type="entry name" value="Porin"/>
    <property type="match status" value="1"/>
</dbReference>
<evidence type="ECO:0000256" key="1">
    <source>
        <dbReference type="ARBA" id="ARBA00004571"/>
    </source>
</evidence>
<dbReference type="SUPFAM" id="SSF56935">
    <property type="entry name" value="Porins"/>
    <property type="match status" value="1"/>
</dbReference>
<evidence type="ECO:0000259" key="12">
    <source>
        <dbReference type="Pfam" id="PF13609"/>
    </source>
</evidence>
<evidence type="ECO:0000256" key="3">
    <source>
        <dbReference type="ARBA" id="ARBA00022448"/>
    </source>
</evidence>
<organism evidence="13 14">
    <name type="scientific">Acidovorax cavernicola</name>
    <dbReference type="NCBI Taxonomy" id="1675792"/>
    <lineage>
        <taxon>Bacteria</taxon>
        <taxon>Pseudomonadati</taxon>
        <taxon>Pseudomonadota</taxon>
        <taxon>Betaproteobacteria</taxon>
        <taxon>Burkholderiales</taxon>
        <taxon>Comamonadaceae</taxon>
        <taxon>Acidovorax</taxon>
    </lineage>
</organism>
<dbReference type="Proteomes" id="UP000265619">
    <property type="component" value="Unassembled WGS sequence"/>
</dbReference>
<evidence type="ECO:0000313" key="14">
    <source>
        <dbReference type="Proteomes" id="UP000265619"/>
    </source>
</evidence>
<dbReference type="GO" id="GO:0009279">
    <property type="term" value="C:cell outer membrane"/>
    <property type="evidence" value="ECO:0007669"/>
    <property type="project" value="UniProtKB-SubCell"/>
</dbReference>
<keyword evidence="3" id="KW-0813">Transport</keyword>
<name>A0A9X8GWE4_9BURK</name>
<keyword evidence="6 11" id="KW-0732">Signal</keyword>
<keyword evidence="9" id="KW-0472">Membrane</keyword>
<keyword evidence="5" id="KW-0812">Transmembrane</keyword>
<keyword evidence="14" id="KW-1185">Reference proteome</keyword>